<name>A0A1H7N254_9PROT</name>
<evidence type="ECO:0000313" key="2">
    <source>
        <dbReference type="EMBL" id="SEL16957.1"/>
    </source>
</evidence>
<gene>
    <name evidence="2" type="ORF">SAMN05216387_10612</name>
</gene>
<keyword evidence="3" id="KW-1185">Reference proteome</keyword>
<protein>
    <submittedName>
        <fullName evidence="2">Uncharacterized protein</fullName>
    </submittedName>
</protein>
<dbReference type="AlphaFoldDB" id="A0A1H7N254"/>
<keyword evidence="1" id="KW-0472">Membrane</keyword>
<evidence type="ECO:0000256" key="1">
    <source>
        <dbReference type="SAM" id="Phobius"/>
    </source>
</evidence>
<dbReference type="Proteomes" id="UP000198620">
    <property type="component" value="Unassembled WGS sequence"/>
</dbReference>
<dbReference type="EMBL" id="FOBH01000006">
    <property type="protein sequence ID" value="SEL16957.1"/>
    <property type="molecule type" value="Genomic_DNA"/>
</dbReference>
<evidence type="ECO:0000313" key="3">
    <source>
        <dbReference type="Proteomes" id="UP000198620"/>
    </source>
</evidence>
<sequence>MSPSVKQNVSAKHRSPHRYPMGRTLVSLFGAPVAWVMQMSLSEPIAAYACYPRQVPLSAPLWVELPLILAVISLVCLAAGLLSGYVAWTSWRQIRNGSVVITKAANGHPDAGVDEGQTRFLTMLGMMSSSLFIVAIVFTCCAIFLVPPCSAWI</sequence>
<reference evidence="2 3" key="1">
    <citation type="submission" date="2016-10" db="EMBL/GenBank/DDBJ databases">
        <authorList>
            <person name="de Groot N.N."/>
        </authorList>
    </citation>
    <scope>NUCLEOTIDE SEQUENCE [LARGE SCALE GENOMIC DNA]</scope>
    <source>
        <strain evidence="2 3">Nv1</strain>
    </source>
</reference>
<accession>A0A1H7N254</accession>
<dbReference type="RefSeq" id="WP_245727977.1">
    <property type="nucleotide sequence ID" value="NZ_FOBH01000006.1"/>
</dbReference>
<keyword evidence="1" id="KW-0812">Transmembrane</keyword>
<feature type="transmembrane region" description="Helical" evidence="1">
    <location>
        <begin position="66"/>
        <end position="88"/>
    </location>
</feature>
<feature type="transmembrane region" description="Helical" evidence="1">
    <location>
        <begin position="124"/>
        <end position="146"/>
    </location>
</feature>
<organism evidence="2 3">
    <name type="scientific">Nitrosovibrio tenuis</name>
    <dbReference type="NCBI Taxonomy" id="1233"/>
    <lineage>
        <taxon>Bacteria</taxon>
        <taxon>Pseudomonadati</taxon>
        <taxon>Pseudomonadota</taxon>
        <taxon>Betaproteobacteria</taxon>
        <taxon>Nitrosomonadales</taxon>
        <taxon>Nitrosomonadaceae</taxon>
        <taxon>Nitrosovibrio</taxon>
    </lineage>
</organism>
<dbReference type="STRING" id="1233.SAMN05216387_10612"/>
<keyword evidence="1" id="KW-1133">Transmembrane helix</keyword>
<proteinExistence type="predicted"/>